<dbReference type="Pfam" id="PF01127">
    <property type="entry name" value="Sdh_cyt"/>
    <property type="match status" value="1"/>
</dbReference>
<comment type="subcellular location">
    <subcellularLocation>
        <location evidence="3">Membrane</location>
        <topology evidence="3">Multi-pass membrane protein</topology>
    </subcellularLocation>
</comment>
<evidence type="ECO:0000256" key="4">
    <source>
        <dbReference type="ARBA" id="ARBA00005163"/>
    </source>
</evidence>
<dbReference type="STRING" id="335992.SAR11_0244"/>
<evidence type="ECO:0000256" key="13">
    <source>
        <dbReference type="ARBA" id="ARBA00022989"/>
    </source>
</evidence>
<keyword evidence="8" id="KW-0816">Tricarboxylic acid cycle</keyword>
<evidence type="ECO:0000256" key="11">
    <source>
        <dbReference type="ARBA" id="ARBA00022723"/>
    </source>
</evidence>
<dbReference type="UniPathway" id="UPA00223"/>
<reference evidence="17 18" key="1">
    <citation type="journal article" date="2005" name="Science">
        <title>Genome streamlining in a cosmopolitan oceanic bacterium.</title>
        <authorList>
            <person name="Giovannoni S.J."/>
            <person name="Tripp H.J."/>
            <person name="Givan S."/>
            <person name="Podar M."/>
            <person name="Vergin K.L."/>
            <person name="Baptista D."/>
            <person name="Bibbs L."/>
            <person name="Eads J."/>
            <person name="Richardson T.H."/>
            <person name="Noordewier M."/>
            <person name="Rappe M.S."/>
            <person name="Short J.M."/>
            <person name="Carrington J.C."/>
            <person name="Mathur E.J."/>
        </authorList>
    </citation>
    <scope>NUCLEOTIDE SEQUENCE [LARGE SCALE GENOMIC DNA]</scope>
    <source>
        <strain evidence="17 18">HTCC1062</strain>
    </source>
</reference>
<keyword evidence="18" id="KW-1185">Reference proteome</keyword>
<keyword evidence="9" id="KW-0349">Heme</keyword>
<dbReference type="GO" id="GO:0020037">
    <property type="term" value="F:heme binding"/>
    <property type="evidence" value="ECO:0007669"/>
    <property type="project" value="InterPro"/>
</dbReference>
<dbReference type="RefSeq" id="WP_011281567.1">
    <property type="nucleotide sequence ID" value="NC_007205.1"/>
</dbReference>
<evidence type="ECO:0000256" key="15">
    <source>
        <dbReference type="ARBA" id="ARBA00023136"/>
    </source>
</evidence>
<protein>
    <recommendedName>
        <fullName evidence="6">Succinate dehydrogenase hydrophobic membrane anchor subunit</fullName>
    </recommendedName>
</protein>
<feature type="transmembrane region" description="Helical" evidence="16">
    <location>
        <begin position="51"/>
        <end position="68"/>
    </location>
</feature>
<dbReference type="eggNOG" id="COG2142">
    <property type="taxonomic scope" value="Bacteria"/>
</dbReference>
<keyword evidence="10 16" id="KW-0812">Transmembrane</keyword>
<feature type="transmembrane region" description="Helical" evidence="16">
    <location>
        <begin position="88"/>
        <end position="107"/>
    </location>
</feature>
<keyword evidence="11" id="KW-0479">Metal-binding</keyword>
<evidence type="ECO:0000256" key="5">
    <source>
        <dbReference type="ARBA" id="ARBA00011558"/>
    </source>
</evidence>
<dbReference type="KEGG" id="pub:SAR11_0244"/>
<dbReference type="GO" id="GO:0016020">
    <property type="term" value="C:membrane"/>
    <property type="evidence" value="ECO:0007669"/>
    <property type="project" value="UniProtKB-SubCell"/>
</dbReference>
<keyword evidence="15 16" id="KW-0472">Membrane</keyword>
<dbReference type="CDD" id="cd03495">
    <property type="entry name" value="SQR_TypeC_SdhD_like"/>
    <property type="match status" value="1"/>
</dbReference>
<evidence type="ECO:0000256" key="16">
    <source>
        <dbReference type="SAM" id="Phobius"/>
    </source>
</evidence>
<dbReference type="GeneID" id="66294741"/>
<evidence type="ECO:0000256" key="9">
    <source>
        <dbReference type="ARBA" id="ARBA00022617"/>
    </source>
</evidence>
<dbReference type="NCBIfam" id="TIGR02968">
    <property type="entry name" value="succ_dehyd_anc"/>
    <property type="match status" value="1"/>
</dbReference>
<dbReference type="InterPro" id="IPR000701">
    <property type="entry name" value="SuccDH_FuR_B_TM-su"/>
</dbReference>
<evidence type="ECO:0000313" key="17">
    <source>
        <dbReference type="EMBL" id="AAZ21065.1"/>
    </source>
</evidence>
<feature type="transmembrane region" description="Helical" evidence="16">
    <location>
        <begin position="9"/>
        <end position="31"/>
    </location>
</feature>
<evidence type="ECO:0000256" key="7">
    <source>
        <dbReference type="ARBA" id="ARBA00022448"/>
    </source>
</evidence>
<evidence type="ECO:0000256" key="12">
    <source>
        <dbReference type="ARBA" id="ARBA00022982"/>
    </source>
</evidence>
<dbReference type="InterPro" id="IPR034804">
    <property type="entry name" value="SQR/QFR_C/D"/>
</dbReference>
<proteinExistence type="predicted"/>
<dbReference type="Proteomes" id="UP000002528">
    <property type="component" value="Chromosome"/>
</dbReference>
<comment type="subunit">
    <text evidence="5">Part of an enzyme complex containing four subunits: a flavoprotein, an iron-sulfur protein, plus two membrane-anchoring proteins, SdhC and SdhD.</text>
</comment>
<evidence type="ECO:0000256" key="10">
    <source>
        <dbReference type="ARBA" id="ARBA00022692"/>
    </source>
</evidence>
<dbReference type="InterPro" id="IPR014312">
    <property type="entry name" value="Succ_DH_anchor"/>
</dbReference>
<comment type="cofactor">
    <cofactor evidence="1">
        <name>heme</name>
        <dbReference type="ChEBI" id="CHEBI:30413"/>
    </cofactor>
</comment>
<dbReference type="SUPFAM" id="SSF81343">
    <property type="entry name" value="Fumarate reductase respiratory complex transmembrane subunits"/>
    <property type="match status" value="1"/>
</dbReference>
<accession>Q4FP24</accession>
<dbReference type="OrthoDB" id="7159369at2"/>
<keyword evidence="13 16" id="KW-1133">Transmembrane helix</keyword>
<evidence type="ECO:0000256" key="6">
    <source>
        <dbReference type="ARBA" id="ARBA00019425"/>
    </source>
</evidence>
<dbReference type="EMBL" id="CP000084">
    <property type="protein sequence ID" value="AAZ21065.1"/>
    <property type="molecule type" value="Genomic_DNA"/>
</dbReference>
<comment type="pathway">
    <text evidence="4">Carbohydrate metabolism; tricarboxylic acid cycle.</text>
</comment>
<evidence type="ECO:0000256" key="14">
    <source>
        <dbReference type="ARBA" id="ARBA00023004"/>
    </source>
</evidence>
<dbReference type="GO" id="GO:0006099">
    <property type="term" value="P:tricarboxylic acid cycle"/>
    <property type="evidence" value="ECO:0007669"/>
    <property type="project" value="UniProtKB-UniPathway"/>
</dbReference>
<organism evidence="17 18">
    <name type="scientific">Pelagibacter ubique (strain HTCC1062)</name>
    <dbReference type="NCBI Taxonomy" id="335992"/>
    <lineage>
        <taxon>Bacteria</taxon>
        <taxon>Pseudomonadati</taxon>
        <taxon>Pseudomonadota</taxon>
        <taxon>Alphaproteobacteria</taxon>
        <taxon>Candidatus Pelagibacterales</taxon>
        <taxon>Candidatus Pelagibacteraceae</taxon>
        <taxon>Candidatus Pelagibacter</taxon>
    </lineage>
</organism>
<keyword evidence="7" id="KW-0813">Transport</keyword>
<evidence type="ECO:0000256" key="2">
    <source>
        <dbReference type="ARBA" id="ARBA00004050"/>
    </source>
</evidence>
<name>Q4FP24_PELUB</name>
<gene>
    <name evidence="17" type="ordered locus">SAR11_0244</name>
</gene>
<dbReference type="GO" id="GO:0046872">
    <property type="term" value="F:metal ion binding"/>
    <property type="evidence" value="ECO:0007669"/>
    <property type="project" value="UniProtKB-KW"/>
</dbReference>
<dbReference type="HOGENOM" id="CLU_151315_0_0_5"/>
<keyword evidence="12" id="KW-0249">Electron transport</keyword>
<comment type="function">
    <text evidence="2">Membrane-anchoring subunit of succinate dehydrogenase (SDH).</text>
</comment>
<keyword evidence="14" id="KW-0408">Iron</keyword>
<dbReference type="Gene3D" id="1.20.1300.10">
    <property type="entry name" value="Fumarate reductase/succinate dehydrogenase, transmembrane subunit"/>
    <property type="match status" value="1"/>
</dbReference>
<evidence type="ECO:0000313" key="18">
    <source>
        <dbReference type="Proteomes" id="UP000002528"/>
    </source>
</evidence>
<evidence type="ECO:0000256" key="1">
    <source>
        <dbReference type="ARBA" id="ARBA00001971"/>
    </source>
</evidence>
<sequence length="108" mass="12486">MNSVTKKWLFMKISSVILVPLMIWFILNLVSIFDKDYIEVVNFFTTQPSKILVSLTLVFAYFFSTLSISEVFEDYIQNEKIKNAANKVLNIFAIIMPIITITVILNLN</sequence>
<evidence type="ECO:0000256" key="3">
    <source>
        <dbReference type="ARBA" id="ARBA00004141"/>
    </source>
</evidence>
<evidence type="ECO:0000256" key="8">
    <source>
        <dbReference type="ARBA" id="ARBA00022532"/>
    </source>
</evidence>
<dbReference type="AlphaFoldDB" id="Q4FP24"/>